<dbReference type="Proteomes" id="UP001500689">
    <property type="component" value="Unassembled WGS sequence"/>
</dbReference>
<dbReference type="PRINTS" id="PR00039">
    <property type="entry name" value="HTHLYSR"/>
</dbReference>
<dbReference type="EMBL" id="BAAAZN010000005">
    <property type="protein sequence ID" value="GAA3541804.1"/>
    <property type="molecule type" value="Genomic_DNA"/>
</dbReference>
<reference evidence="7" key="1">
    <citation type="journal article" date="2019" name="Int. J. Syst. Evol. Microbiol.">
        <title>The Global Catalogue of Microorganisms (GCM) 10K type strain sequencing project: providing services to taxonomists for standard genome sequencing and annotation.</title>
        <authorList>
            <consortium name="The Broad Institute Genomics Platform"/>
            <consortium name="The Broad Institute Genome Sequencing Center for Infectious Disease"/>
            <person name="Wu L."/>
            <person name="Ma J."/>
        </authorList>
    </citation>
    <scope>NUCLEOTIDE SEQUENCE [LARGE SCALE GENOMIC DNA]</scope>
    <source>
        <strain evidence="7">JCM 16898</strain>
    </source>
</reference>
<dbReference type="SUPFAM" id="SSF53850">
    <property type="entry name" value="Periplasmic binding protein-like II"/>
    <property type="match status" value="1"/>
</dbReference>
<proteinExistence type="inferred from homology"/>
<dbReference type="PANTHER" id="PTHR30346">
    <property type="entry name" value="TRANSCRIPTIONAL DUAL REGULATOR HCAR-RELATED"/>
    <property type="match status" value="1"/>
</dbReference>
<name>A0ABP6VY99_9PSEU</name>
<dbReference type="RefSeq" id="WP_344859299.1">
    <property type="nucleotide sequence ID" value="NZ_BAAAZN010000005.1"/>
</dbReference>
<dbReference type="InterPro" id="IPR005119">
    <property type="entry name" value="LysR_subst-bd"/>
</dbReference>
<dbReference type="Pfam" id="PF00126">
    <property type="entry name" value="HTH_1"/>
    <property type="match status" value="1"/>
</dbReference>
<dbReference type="Gene3D" id="3.40.190.290">
    <property type="match status" value="1"/>
</dbReference>
<dbReference type="Pfam" id="PF03466">
    <property type="entry name" value="LysR_substrate"/>
    <property type="match status" value="1"/>
</dbReference>
<dbReference type="SUPFAM" id="SSF46785">
    <property type="entry name" value="Winged helix' DNA-binding domain"/>
    <property type="match status" value="1"/>
</dbReference>
<comment type="caution">
    <text evidence="6">The sequence shown here is derived from an EMBL/GenBank/DDBJ whole genome shotgun (WGS) entry which is preliminary data.</text>
</comment>
<dbReference type="PROSITE" id="PS50931">
    <property type="entry name" value="HTH_LYSR"/>
    <property type="match status" value="1"/>
</dbReference>
<dbReference type="Gene3D" id="1.10.10.10">
    <property type="entry name" value="Winged helix-like DNA-binding domain superfamily/Winged helix DNA-binding domain"/>
    <property type="match status" value="1"/>
</dbReference>
<evidence type="ECO:0000256" key="1">
    <source>
        <dbReference type="ARBA" id="ARBA00009437"/>
    </source>
</evidence>
<comment type="similarity">
    <text evidence="1">Belongs to the LysR transcriptional regulatory family.</text>
</comment>
<evidence type="ECO:0000256" key="2">
    <source>
        <dbReference type="ARBA" id="ARBA00023015"/>
    </source>
</evidence>
<dbReference type="InterPro" id="IPR000847">
    <property type="entry name" value="LysR_HTH_N"/>
</dbReference>
<dbReference type="CDD" id="cd05466">
    <property type="entry name" value="PBP2_LTTR_substrate"/>
    <property type="match status" value="1"/>
</dbReference>
<evidence type="ECO:0000256" key="4">
    <source>
        <dbReference type="ARBA" id="ARBA00023163"/>
    </source>
</evidence>
<dbReference type="PANTHER" id="PTHR30346:SF0">
    <property type="entry name" value="HCA OPERON TRANSCRIPTIONAL ACTIVATOR HCAR"/>
    <property type="match status" value="1"/>
</dbReference>
<evidence type="ECO:0000313" key="7">
    <source>
        <dbReference type="Proteomes" id="UP001500689"/>
    </source>
</evidence>
<sequence length="289" mass="31839">MDLDLRLVRYFTIVAEHRNFGRAAVALHLAQPSLSRQIQRLEDQLGVRLFDRTPQGSHLTEAGRAFLPQAQELLRTAHQAALTARASAPPRTITIGYVADLVITPAVRELRHRYPDARISTRHLDWQEVHALPEHQVDALVARTPLPLPSDRFRVSVLYDEPRVLVMSRTHRLAGKDSVDLADLGDEELVSCSKSAAIWSVPRQFGPGPAPAGPGADDSFEDKIELVAEGHSVAILPSGDRRSTLREDLVTVPLEGIDPCQVVLATHADDRNPLVSAFREIARTQLVGA</sequence>
<organism evidence="6 7">
    <name type="scientific">Amycolatopsis ultiminotia</name>
    <dbReference type="NCBI Taxonomy" id="543629"/>
    <lineage>
        <taxon>Bacteria</taxon>
        <taxon>Bacillati</taxon>
        <taxon>Actinomycetota</taxon>
        <taxon>Actinomycetes</taxon>
        <taxon>Pseudonocardiales</taxon>
        <taxon>Pseudonocardiaceae</taxon>
        <taxon>Amycolatopsis</taxon>
    </lineage>
</organism>
<gene>
    <name evidence="6" type="ORF">GCM10022222_26850</name>
</gene>
<dbReference type="InterPro" id="IPR036390">
    <property type="entry name" value="WH_DNA-bd_sf"/>
</dbReference>
<keyword evidence="4" id="KW-0804">Transcription</keyword>
<evidence type="ECO:0000256" key="3">
    <source>
        <dbReference type="ARBA" id="ARBA00023125"/>
    </source>
</evidence>
<protein>
    <submittedName>
        <fullName evidence="6">LysR substrate-binding domain-containing protein</fullName>
    </submittedName>
</protein>
<evidence type="ECO:0000259" key="5">
    <source>
        <dbReference type="PROSITE" id="PS50931"/>
    </source>
</evidence>
<keyword evidence="2" id="KW-0805">Transcription regulation</keyword>
<dbReference type="InterPro" id="IPR036388">
    <property type="entry name" value="WH-like_DNA-bd_sf"/>
</dbReference>
<accession>A0ABP6VY99</accession>
<keyword evidence="7" id="KW-1185">Reference proteome</keyword>
<keyword evidence="3" id="KW-0238">DNA-binding</keyword>
<evidence type="ECO:0000313" key="6">
    <source>
        <dbReference type="EMBL" id="GAA3541804.1"/>
    </source>
</evidence>
<feature type="domain" description="HTH lysR-type" evidence="5">
    <location>
        <begin position="3"/>
        <end position="60"/>
    </location>
</feature>